<dbReference type="OrthoDB" id="10017160at2759"/>
<dbReference type="WBParaSite" id="HPBE_0002632301-mRNA-1">
    <property type="protein sequence ID" value="HPBE_0002632301-mRNA-1"/>
    <property type="gene ID" value="HPBE_0002632301"/>
</dbReference>
<evidence type="ECO:0000313" key="2">
    <source>
        <dbReference type="Proteomes" id="UP000050761"/>
    </source>
</evidence>
<gene>
    <name evidence="1" type="ORF">HPBE_LOCUS26322</name>
</gene>
<evidence type="ECO:0000313" key="1">
    <source>
        <dbReference type="EMBL" id="VDP56964.1"/>
    </source>
</evidence>
<reference evidence="3" key="2">
    <citation type="submission" date="2019-09" db="UniProtKB">
        <authorList>
            <consortium name="WormBaseParasite"/>
        </authorList>
    </citation>
    <scope>IDENTIFICATION</scope>
</reference>
<evidence type="ECO:0000313" key="3">
    <source>
        <dbReference type="WBParaSite" id="HPBE_0002632301-mRNA-1"/>
    </source>
</evidence>
<organism evidence="2 3">
    <name type="scientific">Heligmosomoides polygyrus</name>
    <name type="common">Parasitic roundworm</name>
    <dbReference type="NCBI Taxonomy" id="6339"/>
    <lineage>
        <taxon>Eukaryota</taxon>
        <taxon>Metazoa</taxon>
        <taxon>Ecdysozoa</taxon>
        <taxon>Nematoda</taxon>
        <taxon>Chromadorea</taxon>
        <taxon>Rhabditida</taxon>
        <taxon>Rhabditina</taxon>
        <taxon>Rhabditomorpha</taxon>
        <taxon>Strongyloidea</taxon>
        <taxon>Heligmosomidae</taxon>
        <taxon>Heligmosomoides</taxon>
    </lineage>
</organism>
<accession>A0A183GUF3</accession>
<accession>A0A3P8FGG9</accession>
<reference evidence="1 2" key="1">
    <citation type="submission" date="2018-11" db="EMBL/GenBank/DDBJ databases">
        <authorList>
            <consortium name="Pathogen Informatics"/>
        </authorList>
    </citation>
    <scope>NUCLEOTIDE SEQUENCE [LARGE SCALE GENOMIC DNA]</scope>
</reference>
<keyword evidence="2" id="KW-1185">Reference proteome</keyword>
<name>A0A183GUF3_HELPZ</name>
<dbReference type="Proteomes" id="UP000050761">
    <property type="component" value="Unassembled WGS sequence"/>
</dbReference>
<proteinExistence type="predicted"/>
<sequence length="82" mass="9377">MKDPGAIPARPRKLPREYYSGHTQNRQLVLATCGARPDLSVRELSDLTNTPKSTQYMMPFGLLAKSRSCLESYMLESYMYML</sequence>
<dbReference type="EMBL" id="UZAH01039708">
    <property type="protein sequence ID" value="VDP56964.1"/>
    <property type="molecule type" value="Genomic_DNA"/>
</dbReference>
<dbReference type="AlphaFoldDB" id="A0A183GUF3"/>
<protein>
    <submittedName>
        <fullName evidence="3">HTH iclR-type domain-containing protein</fullName>
    </submittedName>
</protein>